<dbReference type="InterPro" id="IPR036390">
    <property type="entry name" value="WH_DNA-bd_sf"/>
</dbReference>
<dbReference type="PROSITE" id="PS50931">
    <property type="entry name" value="HTH_LYSR"/>
    <property type="match status" value="1"/>
</dbReference>
<dbReference type="InterPro" id="IPR036388">
    <property type="entry name" value="WH-like_DNA-bd_sf"/>
</dbReference>
<keyword evidence="7" id="KW-1185">Reference proteome</keyword>
<dbReference type="Gene3D" id="3.40.190.10">
    <property type="entry name" value="Periplasmic binding protein-like II"/>
    <property type="match status" value="2"/>
</dbReference>
<dbReference type="Proteomes" id="UP001596422">
    <property type="component" value="Unassembled WGS sequence"/>
</dbReference>
<dbReference type="RefSeq" id="WP_379909571.1">
    <property type="nucleotide sequence ID" value="NZ_JBHSWE010000001.1"/>
</dbReference>
<dbReference type="PANTHER" id="PTHR30537">
    <property type="entry name" value="HTH-TYPE TRANSCRIPTIONAL REGULATOR"/>
    <property type="match status" value="1"/>
</dbReference>
<evidence type="ECO:0000256" key="1">
    <source>
        <dbReference type="ARBA" id="ARBA00009437"/>
    </source>
</evidence>
<dbReference type="EMBL" id="JBHSWE010000001">
    <property type="protein sequence ID" value="MFC6671061.1"/>
    <property type="molecule type" value="Genomic_DNA"/>
</dbReference>
<evidence type="ECO:0000313" key="7">
    <source>
        <dbReference type="Proteomes" id="UP001596422"/>
    </source>
</evidence>
<evidence type="ECO:0000256" key="3">
    <source>
        <dbReference type="ARBA" id="ARBA00023125"/>
    </source>
</evidence>
<sequence length="309" mass="34843">MKSLRHRLPSLTSLMVFEAAARTLNFTRAAEELHVSQAAVSKQIRYLEDYFGFELFQRHGRRVTLSSRGQQLLQKVSASFNYLADAVDELGTHTSVASVTLAANTAMSHYWLSAAINAFRDRYPAFGVNIRVITSDHTPDHFADDVNLAVVYDPSRRIGWSGELLFEEELYPVASPDYIRSHPLCGEGPEALLSHRLLDYERVEPNWINWPVWFESLGVNARGLKASGHGNNYTVLVDAAARGHGVTLGTRYLLDLELQSGRLARLSDFSVRSGRGYYLMLNNEQPYREEVGLIHQWLREFRVDAAEGG</sequence>
<dbReference type="PANTHER" id="PTHR30537:SF26">
    <property type="entry name" value="GLYCINE CLEAVAGE SYSTEM TRANSCRIPTIONAL ACTIVATOR"/>
    <property type="match status" value="1"/>
</dbReference>
<name>A0ABW2A103_9GAMM</name>
<dbReference type="InterPro" id="IPR058163">
    <property type="entry name" value="LysR-type_TF_proteobact-type"/>
</dbReference>
<dbReference type="Pfam" id="PF03466">
    <property type="entry name" value="LysR_substrate"/>
    <property type="match status" value="1"/>
</dbReference>
<gene>
    <name evidence="6" type="ORF">ACFQDL_14040</name>
</gene>
<dbReference type="Pfam" id="PF00126">
    <property type="entry name" value="HTH_1"/>
    <property type="match status" value="1"/>
</dbReference>
<evidence type="ECO:0000259" key="5">
    <source>
        <dbReference type="PROSITE" id="PS50931"/>
    </source>
</evidence>
<keyword evidence="4" id="KW-0804">Transcription</keyword>
<dbReference type="InterPro" id="IPR000847">
    <property type="entry name" value="LysR_HTH_N"/>
</dbReference>
<organism evidence="6 7">
    <name type="scientific">Marinobacterium aestuariivivens</name>
    <dbReference type="NCBI Taxonomy" id="1698799"/>
    <lineage>
        <taxon>Bacteria</taxon>
        <taxon>Pseudomonadati</taxon>
        <taxon>Pseudomonadota</taxon>
        <taxon>Gammaproteobacteria</taxon>
        <taxon>Oceanospirillales</taxon>
        <taxon>Oceanospirillaceae</taxon>
        <taxon>Marinobacterium</taxon>
    </lineage>
</organism>
<evidence type="ECO:0000256" key="2">
    <source>
        <dbReference type="ARBA" id="ARBA00023015"/>
    </source>
</evidence>
<comment type="similarity">
    <text evidence="1">Belongs to the LysR transcriptional regulatory family.</text>
</comment>
<dbReference type="InterPro" id="IPR005119">
    <property type="entry name" value="LysR_subst-bd"/>
</dbReference>
<reference evidence="7" key="1">
    <citation type="journal article" date="2019" name="Int. J. Syst. Evol. Microbiol.">
        <title>The Global Catalogue of Microorganisms (GCM) 10K type strain sequencing project: providing services to taxonomists for standard genome sequencing and annotation.</title>
        <authorList>
            <consortium name="The Broad Institute Genomics Platform"/>
            <consortium name="The Broad Institute Genome Sequencing Center for Infectious Disease"/>
            <person name="Wu L."/>
            <person name="Ma J."/>
        </authorList>
    </citation>
    <scope>NUCLEOTIDE SEQUENCE [LARGE SCALE GENOMIC DNA]</scope>
    <source>
        <strain evidence="7">NBRC 111756</strain>
    </source>
</reference>
<keyword evidence="2" id="KW-0805">Transcription regulation</keyword>
<dbReference type="SUPFAM" id="SSF46785">
    <property type="entry name" value="Winged helix' DNA-binding domain"/>
    <property type="match status" value="1"/>
</dbReference>
<dbReference type="PRINTS" id="PR00039">
    <property type="entry name" value="HTHLYSR"/>
</dbReference>
<protein>
    <submittedName>
        <fullName evidence="6">LysR substrate-binding domain-containing protein</fullName>
    </submittedName>
</protein>
<evidence type="ECO:0000313" key="6">
    <source>
        <dbReference type="EMBL" id="MFC6671061.1"/>
    </source>
</evidence>
<dbReference type="Gene3D" id="1.10.10.10">
    <property type="entry name" value="Winged helix-like DNA-binding domain superfamily/Winged helix DNA-binding domain"/>
    <property type="match status" value="1"/>
</dbReference>
<dbReference type="SUPFAM" id="SSF53850">
    <property type="entry name" value="Periplasmic binding protein-like II"/>
    <property type="match status" value="1"/>
</dbReference>
<comment type="caution">
    <text evidence="6">The sequence shown here is derived from an EMBL/GenBank/DDBJ whole genome shotgun (WGS) entry which is preliminary data.</text>
</comment>
<accession>A0ABW2A103</accession>
<feature type="domain" description="HTH lysR-type" evidence="5">
    <location>
        <begin position="9"/>
        <end position="66"/>
    </location>
</feature>
<evidence type="ECO:0000256" key="4">
    <source>
        <dbReference type="ARBA" id="ARBA00023163"/>
    </source>
</evidence>
<keyword evidence="3" id="KW-0238">DNA-binding</keyword>
<proteinExistence type="inferred from homology"/>